<evidence type="ECO:0000313" key="1">
    <source>
        <dbReference type="EMBL" id="CCE80104.1"/>
    </source>
</evidence>
<dbReference type="InParanoid" id="G8YHG7"/>
<organism evidence="2 3">
    <name type="scientific">Pichia sorbitophila (strain ATCC MYA-4447 / BCRC 22081 / CBS 7064 / NBRC 10061 / NRRL Y-12695)</name>
    <name type="common">Hybrid yeast</name>
    <dbReference type="NCBI Taxonomy" id="559304"/>
    <lineage>
        <taxon>Eukaryota</taxon>
        <taxon>Fungi</taxon>
        <taxon>Dikarya</taxon>
        <taxon>Ascomycota</taxon>
        <taxon>Saccharomycotina</taxon>
        <taxon>Pichiomycetes</taxon>
        <taxon>Debaryomycetaceae</taxon>
        <taxon>Millerozyma</taxon>
    </lineage>
</organism>
<dbReference type="OrthoDB" id="4017013at2759"/>
<accession>G8YHG7</accession>
<dbReference type="EMBL" id="FO082052">
    <property type="protein sequence ID" value="CCE80869.1"/>
    <property type="molecule type" value="Genomic_DNA"/>
</dbReference>
<reference evidence="2" key="1">
    <citation type="submission" date="2011-10" db="EMBL/GenBank/DDBJ databases">
        <authorList>
            <person name="Genoscope - CEA"/>
        </authorList>
    </citation>
    <scope>NUCLEOTIDE SEQUENCE</scope>
</reference>
<proteinExistence type="predicted"/>
<protein>
    <submittedName>
        <fullName evidence="2">Piso0_003202 protein</fullName>
    </submittedName>
</protein>
<dbReference type="AlphaFoldDB" id="G8YHG7"/>
<evidence type="ECO:0000313" key="3">
    <source>
        <dbReference type="Proteomes" id="UP000005222"/>
    </source>
</evidence>
<dbReference type="Proteomes" id="UP000005222">
    <property type="component" value="Chromosome G"/>
</dbReference>
<dbReference type="Proteomes" id="UP000005222">
    <property type="component" value="Chromosome H"/>
</dbReference>
<evidence type="ECO:0000313" key="2">
    <source>
        <dbReference type="EMBL" id="CCE80869.1"/>
    </source>
</evidence>
<name>G8YHG7_PICSO</name>
<reference evidence="3" key="2">
    <citation type="journal article" date="2012" name="G3 (Bethesda)">
        <title>Pichia sorbitophila, an interspecies yeast hybrid reveals early steps of genome resolution following polyploidization.</title>
        <authorList>
            <person name="Leh Louis V."/>
            <person name="Despons L."/>
            <person name="Friedrich A."/>
            <person name="Martin T."/>
            <person name="Durrens P."/>
            <person name="Casaregola S."/>
            <person name="Neuveglise C."/>
            <person name="Fairhead C."/>
            <person name="Marck C."/>
            <person name="Cruz J.A."/>
            <person name="Straub M.L."/>
            <person name="Kugler V."/>
            <person name="Sacerdot C."/>
            <person name="Uzunov Z."/>
            <person name="Thierry A."/>
            <person name="Weiss S."/>
            <person name="Bleykasten C."/>
            <person name="De Montigny J."/>
            <person name="Jacques N."/>
            <person name="Jung P."/>
            <person name="Lemaire M."/>
            <person name="Mallet S."/>
            <person name="Morel G."/>
            <person name="Richard G.F."/>
            <person name="Sarkar A."/>
            <person name="Savel G."/>
            <person name="Schacherer J."/>
            <person name="Seret M.L."/>
            <person name="Talla E."/>
            <person name="Samson G."/>
            <person name="Jubin C."/>
            <person name="Poulain J."/>
            <person name="Vacherie B."/>
            <person name="Barbe V."/>
            <person name="Pelletier E."/>
            <person name="Sherman D.J."/>
            <person name="Westhof E."/>
            <person name="Weissenbach J."/>
            <person name="Baret P.V."/>
            <person name="Wincker P."/>
            <person name="Gaillardin C."/>
            <person name="Dujon B."/>
            <person name="Souciet J.L."/>
        </authorList>
    </citation>
    <scope>NUCLEOTIDE SEQUENCE [LARGE SCALE GENOMIC DNA]</scope>
    <source>
        <strain evidence="3">ATCC MYA-4447 / BCRC 22081 / CBS 7064 / NBRC 10061 / NRRL Y-12695</strain>
    </source>
</reference>
<sequence>MKIFMLKCQNFGNTTVLRSVSNHIVSGGHKSKGYAKKIPPHFKVDKRTLSLSGQANRTGTFRYPFRQLYLQNKYLHHNKRYLSKAPTTEHNDNVEKSDRVRLGKLCVKHSAWKYTLSSIGGQESNSGKALVDKNITKLFGNHGDEESFYDSIGKECLKDINKCQKQLRNQLHDQEATHDTKRGVPYLLKNIKKAEGASLDRYSDRNANVTNSVRKLPRLEQAGELFHPTILIESKENAPGTGVSSLLGYLRDFGMLTFELYIYHSLLKQFKNSENIPTSLIVKVQKYVKNIMNGSDLMRTLLEESSHSQSNPDKTNVFFRYIGLLELVNRQCENSVERWTRRLMKTFLISEQKNIARPHSEELLSSSLNYSITPRKTTITLDQNLLHKVFSNLSTGNSVLYEIDLLGKQFIKLAFRHIATAVNLRRHEVSKEERRFVERAHDNLGALFKDFTQINNSPHLSNLSIDHFVGLWAICDYENCFQYLLSMANHNDYSFSKTFEYINKFIHERKVPLSEFKLSEEPKNGSIYSLPTLKNLSNASKFLFINPAVVVARKRSNSYITNEEVKHCLYAFKDFGELCYTVPIKIMLFQSLSDSSLPYYNKILKILTSNGYFCKLLDSSDIFTAFNDPSYQSVLIEKRYTNNLINSQFCQYISAVYMTDRRALSKWYEYLSEKFVKKIDGLSHSAVTEVLEKLENDLYSYKSKLRVTQIEESLKKMKPDEIFKVNYNDAYTPLGKTRLEEIGRHYFEYVQSLYFISYGLDSFISAKDDIALLIEKAYARSTMSRNKRSSPFHYIGLMTIDTNSRDVKEEVNQLIRSSGTVPAFLNEKRIPHLDIRLNESKSSGNIFIWDNPKLPLDTAGREDMKKLLLINFHISRTYLKHVGCQRNNIHELPDICTKFNSVGGSFYNYCVKKHMYSLGELHKAEIDPQIVSEIVALMLDRIFMTMISDFSSILYSPFQDATYSELIRGQMKNSYFFLRLGSQSFRQYMGFLGFHDPAIGEAWVKNIVDSVFQHLLSISPGDRKTFVSTFRSYLNDYYIRKTLQE</sequence>
<dbReference type="EMBL" id="FO082053">
    <property type="protein sequence ID" value="CCE80104.1"/>
    <property type="molecule type" value="Genomic_DNA"/>
</dbReference>
<dbReference type="eggNOG" id="ENOG502RPYK">
    <property type="taxonomic scope" value="Eukaryota"/>
</dbReference>
<keyword evidence="3" id="KW-1185">Reference proteome</keyword>
<dbReference type="HOGENOM" id="CLU_285906_0_0_1"/>
<gene>
    <name evidence="2" type="primary">Piso0_003202</name>
    <name evidence="1" type="ORF">GNLVRS01_PISO0G07134g</name>
    <name evidence="2" type="ORF">GNLVRS01_PISO0H07135g</name>
</gene>